<dbReference type="CDD" id="cd20688">
    <property type="entry name" value="CdiI_Ecoli_Nm-like"/>
    <property type="match status" value="1"/>
</dbReference>
<evidence type="ECO:0000313" key="2">
    <source>
        <dbReference type="EMBL" id="MDN8668351.1"/>
    </source>
</evidence>
<reference evidence="2" key="3">
    <citation type="submission" date="2023-07" db="EMBL/GenBank/DDBJ databases">
        <title>Stenotrophomonas isolates from soil.</title>
        <authorList>
            <person name="Sharma V."/>
            <person name="Zur-Pinska J."/>
            <person name="Hay A.G."/>
        </authorList>
    </citation>
    <scope>NUCLEOTIDE SEQUENCE</scope>
    <source>
        <strain evidence="2">C2</strain>
    </source>
</reference>
<proteinExistence type="predicted"/>
<evidence type="ECO:0000259" key="1">
    <source>
        <dbReference type="Pfam" id="PF18624"/>
    </source>
</evidence>
<keyword evidence="5" id="KW-1185">Reference proteome</keyword>
<reference evidence="3" key="2">
    <citation type="submission" date="2016-10" db="EMBL/GenBank/DDBJ databases">
        <authorList>
            <person name="de Groot N.N."/>
        </authorList>
    </citation>
    <scope>NUCLEOTIDE SEQUENCE [LARGE SCALE GENOMIC DNA]</scope>
    <source>
        <strain evidence="3">92MFCol6.1</strain>
    </source>
</reference>
<evidence type="ECO:0000313" key="5">
    <source>
        <dbReference type="Proteomes" id="UP001174315"/>
    </source>
</evidence>
<dbReference type="EMBL" id="JAUKNN010000005">
    <property type="protein sequence ID" value="MDN8668351.1"/>
    <property type="molecule type" value="Genomic_DNA"/>
</dbReference>
<dbReference type="AlphaFoldDB" id="A0A1W1GY92"/>
<dbReference type="InterPro" id="IPR041256">
    <property type="entry name" value="CdiI_4"/>
</dbReference>
<name>A0A1W1GY92_9GAMM</name>
<dbReference type="NCBIfam" id="NF033826">
    <property type="entry name" value="immun_CdiI"/>
    <property type="match status" value="1"/>
</dbReference>
<dbReference type="Proteomes" id="UP000191133">
    <property type="component" value="Unassembled WGS sequence"/>
</dbReference>
<dbReference type="EMBL" id="FWEU01000002">
    <property type="protein sequence ID" value="SLM24201.1"/>
    <property type="molecule type" value="Genomic_DNA"/>
</dbReference>
<reference evidence="4" key="1">
    <citation type="submission" date="2016-10" db="EMBL/GenBank/DDBJ databases">
        <authorList>
            <person name="Varghese N."/>
        </authorList>
    </citation>
    <scope>NUCLEOTIDE SEQUENCE [LARGE SCALE GENOMIC DNA]</scope>
    <source>
        <strain evidence="4">92MFCol6.1</strain>
    </source>
</reference>
<evidence type="ECO:0000313" key="3">
    <source>
        <dbReference type="EMBL" id="SLM24201.1"/>
    </source>
</evidence>
<sequence length="123" mass="14354">MSDQLFGSWMDKRDSNWVVFAYFDWIYSSGMFIQMLECLSKRWGFGTDDVDCRFPDNNSFDVDDHFSGVEFSYGLMYDPDVVIVSDEEFGRYLDMACFKYIERTPGSAEYVRSMLSRNEPGNG</sequence>
<gene>
    <name evidence="2" type="primary">cdiI</name>
    <name evidence="2" type="ORF">Q0S36_03275</name>
    <name evidence="3" type="ORF">SAMN04488690_1920</name>
</gene>
<evidence type="ECO:0000313" key="4">
    <source>
        <dbReference type="Proteomes" id="UP000191133"/>
    </source>
</evidence>
<dbReference type="Proteomes" id="UP001174315">
    <property type="component" value="Unassembled WGS sequence"/>
</dbReference>
<organism evidence="3 4">
    <name type="scientific">Stenotrophomonas indicatrix</name>
    <dbReference type="NCBI Taxonomy" id="2045451"/>
    <lineage>
        <taxon>Bacteria</taxon>
        <taxon>Pseudomonadati</taxon>
        <taxon>Pseudomonadota</taxon>
        <taxon>Gammaproteobacteria</taxon>
        <taxon>Lysobacterales</taxon>
        <taxon>Lysobacteraceae</taxon>
        <taxon>Stenotrophomonas</taxon>
    </lineage>
</organism>
<protein>
    <submittedName>
        <fullName evidence="2">Ribonuclease toxin immunity protein CdiI</fullName>
    </submittedName>
</protein>
<dbReference type="RefSeq" id="WP_059063517.1">
    <property type="nucleotide sequence ID" value="NZ_CVIV01000008.1"/>
</dbReference>
<accession>A0A1W1GY92</accession>
<feature type="domain" description="CDI immunity protein" evidence="1">
    <location>
        <begin position="16"/>
        <end position="115"/>
    </location>
</feature>
<dbReference type="Pfam" id="PF18624">
    <property type="entry name" value="CdiI_4"/>
    <property type="match status" value="1"/>
</dbReference>